<evidence type="ECO:0008006" key="3">
    <source>
        <dbReference type="Google" id="ProtNLM"/>
    </source>
</evidence>
<proteinExistence type="predicted"/>
<sequence>MREILPQLLWIGNARDARDVTGVLDRGISAVVDLALEEPPIGYPREIVYCRLPILDGEENQPAVLQTALLTIARFIQGDIPTLVACSGGMSRSPAVAAGALSLVKACPFAEALRQVAATGPCDVAPGLWNEIELLLTEC</sequence>
<dbReference type="EMBL" id="CP036317">
    <property type="protein sequence ID" value="QDV19675.1"/>
    <property type="molecule type" value="Genomic_DNA"/>
</dbReference>
<dbReference type="Proteomes" id="UP000320839">
    <property type="component" value="Chromosome"/>
</dbReference>
<dbReference type="CDD" id="cd14498">
    <property type="entry name" value="DSP"/>
    <property type="match status" value="1"/>
</dbReference>
<name>A0A518FTQ9_9PLAN</name>
<reference evidence="1 2" key="1">
    <citation type="submission" date="2019-02" db="EMBL/GenBank/DDBJ databases">
        <title>Deep-cultivation of Planctomycetes and their phenomic and genomic characterization uncovers novel biology.</title>
        <authorList>
            <person name="Wiegand S."/>
            <person name="Jogler M."/>
            <person name="Boedeker C."/>
            <person name="Pinto D."/>
            <person name="Vollmers J."/>
            <person name="Rivas-Marin E."/>
            <person name="Kohn T."/>
            <person name="Peeters S.H."/>
            <person name="Heuer A."/>
            <person name="Rast P."/>
            <person name="Oberbeckmann S."/>
            <person name="Bunk B."/>
            <person name="Jeske O."/>
            <person name="Meyerdierks A."/>
            <person name="Storesund J.E."/>
            <person name="Kallscheuer N."/>
            <person name="Luecker S."/>
            <person name="Lage O.M."/>
            <person name="Pohl T."/>
            <person name="Merkel B.J."/>
            <person name="Hornburger P."/>
            <person name="Mueller R.-W."/>
            <person name="Bruemmer F."/>
            <person name="Labrenz M."/>
            <person name="Spormann A.M."/>
            <person name="Op den Camp H."/>
            <person name="Overmann J."/>
            <person name="Amann R."/>
            <person name="Jetten M.S.M."/>
            <person name="Mascher T."/>
            <person name="Medema M.H."/>
            <person name="Devos D.P."/>
            <person name="Kaster A.-K."/>
            <person name="Ovreas L."/>
            <person name="Rohde M."/>
            <person name="Galperin M.Y."/>
            <person name="Jogler C."/>
        </authorList>
    </citation>
    <scope>NUCLEOTIDE SEQUENCE [LARGE SCALE GENOMIC DNA]</scope>
    <source>
        <strain evidence="1 2">Pan153</strain>
    </source>
</reference>
<dbReference type="InterPro" id="IPR029021">
    <property type="entry name" value="Prot-tyrosine_phosphatase-like"/>
</dbReference>
<protein>
    <recommendedName>
        <fullName evidence="3">Dual specificity phosphatase, catalytic domain</fullName>
    </recommendedName>
</protein>
<dbReference type="Gene3D" id="3.90.190.10">
    <property type="entry name" value="Protein tyrosine phosphatase superfamily"/>
    <property type="match status" value="1"/>
</dbReference>
<accession>A0A518FTQ9</accession>
<dbReference type="AlphaFoldDB" id="A0A518FTQ9"/>
<dbReference type="OrthoDB" id="278239at2"/>
<dbReference type="RefSeq" id="WP_145457643.1">
    <property type="nucleotide sequence ID" value="NZ_CP036317.1"/>
</dbReference>
<dbReference type="SUPFAM" id="SSF52799">
    <property type="entry name" value="(Phosphotyrosine protein) phosphatases II"/>
    <property type="match status" value="1"/>
</dbReference>
<organism evidence="1 2">
    <name type="scientific">Gimesia panareensis</name>
    <dbReference type="NCBI Taxonomy" id="2527978"/>
    <lineage>
        <taxon>Bacteria</taxon>
        <taxon>Pseudomonadati</taxon>
        <taxon>Planctomycetota</taxon>
        <taxon>Planctomycetia</taxon>
        <taxon>Planctomycetales</taxon>
        <taxon>Planctomycetaceae</taxon>
        <taxon>Gimesia</taxon>
    </lineage>
</organism>
<evidence type="ECO:0000313" key="1">
    <source>
        <dbReference type="EMBL" id="QDV19675.1"/>
    </source>
</evidence>
<gene>
    <name evidence="1" type="ORF">Pan153_43410</name>
</gene>
<evidence type="ECO:0000313" key="2">
    <source>
        <dbReference type="Proteomes" id="UP000320839"/>
    </source>
</evidence>